<keyword evidence="2" id="KW-1185">Reference proteome</keyword>
<accession>A0A4R0XLC1</accession>
<dbReference type="OrthoDB" id="161705at2"/>
<reference evidence="1 2" key="1">
    <citation type="submission" date="2018-02" db="EMBL/GenBank/DDBJ databases">
        <title>Mycoplasma marinum and Mycoplasma todarodis sp. nov., moderately halophilic and psychrotolerant mycoplasmas isolated from cephalopods.</title>
        <authorList>
            <person name="Viver T."/>
        </authorList>
    </citation>
    <scope>NUCLEOTIDE SEQUENCE [LARGE SCALE GENOMIC DNA]</scope>
    <source>
        <strain evidence="1 2">5H</strain>
    </source>
</reference>
<sequence>MRIDKITIDWLLLPKALPSSTHYKNPRVWMGKEKWDVIRKEVYKRAKYVCEVCGGKGRRHPVEAHELWAFNLEKKEQILIRFVALCPLCHRLQHMGLAGIHDKNNLLKGSDLARHYNKLTGSKFSFDELYEMGMAIYEKISVGKYEVVLDKHDEKLLKLWDQSQE</sequence>
<evidence type="ECO:0008006" key="3">
    <source>
        <dbReference type="Google" id="ProtNLM"/>
    </source>
</evidence>
<evidence type="ECO:0000313" key="2">
    <source>
        <dbReference type="Proteomes" id="UP000291072"/>
    </source>
</evidence>
<gene>
    <name evidence="1" type="ORF">C4B25_02005</name>
</gene>
<dbReference type="Proteomes" id="UP000291072">
    <property type="component" value="Unassembled WGS sequence"/>
</dbReference>
<evidence type="ECO:0000313" key="1">
    <source>
        <dbReference type="EMBL" id="TCG11264.1"/>
    </source>
</evidence>
<comment type="caution">
    <text evidence="1">The sequence shown here is derived from an EMBL/GenBank/DDBJ whole genome shotgun (WGS) entry which is preliminary data.</text>
</comment>
<dbReference type="AlphaFoldDB" id="A0A4R0XLC1"/>
<dbReference type="EMBL" id="PSZP01000010">
    <property type="protein sequence ID" value="TCG11264.1"/>
    <property type="molecule type" value="Genomic_DNA"/>
</dbReference>
<name>A0A4R0XLC1_9MOLU</name>
<proteinExistence type="predicted"/>
<protein>
    <recommendedName>
        <fullName evidence="3">HNH endonuclease</fullName>
    </recommendedName>
</protein>
<organism evidence="1 2">
    <name type="scientific">Mycoplasma todarodis</name>
    <dbReference type="NCBI Taxonomy" id="1937191"/>
    <lineage>
        <taxon>Bacteria</taxon>
        <taxon>Bacillati</taxon>
        <taxon>Mycoplasmatota</taxon>
        <taxon>Mollicutes</taxon>
        <taxon>Mycoplasmataceae</taxon>
        <taxon>Mycoplasma</taxon>
    </lineage>
</organism>
<dbReference type="RefSeq" id="WP_131613392.1">
    <property type="nucleotide sequence ID" value="NZ_PSZP01000010.1"/>
</dbReference>